<comment type="subcellular location">
    <subcellularLocation>
        <location evidence="1">Cell membrane</location>
        <topology evidence="1">Multi-pass membrane protein</topology>
    </subcellularLocation>
</comment>
<feature type="transmembrane region" description="Helical" evidence="8">
    <location>
        <begin position="419"/>
        <end position="437"/>
    </location>
</feature>
<feature type="transmembrane region" description="Helical" evidence="8">
    <location>
        <begin position="443"/>
        <end position="461"/>
    </location>
</feature>
<keyword evidence="7 8" id="KW-0472">Membrane</keyword>
<keyword evidence="4 8" id="KW-0812">Transmembrane</keyword>
<feature type="transmembrane region" description="Helical" evidence="8">
    <location>
        <begin position="255"/>
        <end position="277"/>
    </location>
</feature>
<evidence type="ECO:0000256" key="3">
    <source>
        <dbReference type="ARBA" id="ARBA00022475"/>
    </source>
</evidence>
<evidence type="ECO:0000256" key="6">
    <source>
        <dbReference type="ARBA" id="ARBA00022989"/>
    </source>
</evidence>
<feature type="transmembrane region" description="Helical" evidence="8">
    <location>
        <begin position="168"/>
        <end position="190"/>
    </location>
</feature>
<feature type="domain" description="Amino acid permease/ SLC12A" evidence="9">
    <location>
        <begin position="30"/>
        <end position="461"/>
    </location>
</feature>
<name>A0ABY7R2P5_9PSED</name>
<keyword evidence="11" id="KW-1185">Reference proteome</keyword>
<evidence type="ECO:0000256" key="2">
    <source>
        <dbReference type="ARBA" id="ARBA00022448"/>
    </source>
</evidence>
<feature type="transmembrane region" description="Helical" evidence="8">
    <location>
        <begin position="289"/>
        <end position="314"/>
    </location>
</feature>
<accession>A0ABY7R2P5</accession>
<evidence type="ECO:0000256" key="4">
    <source>
        <dbReference type="ARBA" id="ARBA00022692"/>
    </source>
</evidence>
<dbReference type="Gene3D" id="1.20.1740.10">
    <property type="entry name" value="Amino acid/polyamine transporter I"/>
    <property type="match status" value="1"/>
</dbReference>
<dbReference type="PIRSF" id="PIRSF006060">
    <property type="entry name" value="AA_transporter"/>
    <property type="match status" value="1"/>
</dbReference>
<feature type="transmembrane region" description="Helical" evidence="8">
    <location>
        <begin position="138"/>
        <end position="156"/>
    </location>
</feature>
<protein>
    <submittedName>
        <fullName evidence="10">Amino acid permease</fullName>
    </submittedName>
</protein>
<dbReference type="Pfam" id="PF00324">
    <property type="entry name" value="AA_permease"/>
    <property type="match status" value="1"/>
</dbReference>
<organism evidence="10 11">
    <name type="scientific">Pseudomonas capeferrum</name>
    <dbReference type="NCBI Taxonomy" id="1495066"/>
    <lineage>
        <taxon>Bacteria</taxon>
        <taxon>Pseudomonadati</taxon>
        <taxon>Pseudomonadota</taxon>
        <taxon>Gammaproteobacteria</taxon>
        <taxon>Pseudomonadales</taxon>
        <taxon>Pseudomonadaceae</taxon>
        <taxon>Pseudomonas</taxon>
    </lineage>
</organism>
<dbReference type="EMBL" id="CP116669">
    <property type="protein sequence ID" value="WCH98008.1"/>
    <property type="molecule type" value="Genomic_DNA"/>
</dbReference>
<evidence type="ECO:0000259" key="9">
    <source>
        <dbReference type="Pfam" id="PF00324"/>
    </source>
</evidence>
<keyword evidence="6 8" id="KW-1133">Transmembrane helix</keyword>
<feature type="transmembrane region" description="Helical" evidence="8">
    <location>
        <begin position="374"/>
        <end position="398"/>
    </location>
</feature>
<dbReference type="PANTHER" id="PTHR43495">
    <property type="entry name" value="GABA PERMEASE"/>
    <property type="match status" value="1"/>
</dbReference>
<evidence type="ECO:0000313" key="11">
    <source>
        <dbReference type="Proteomes" id="UP001214301"/>
    </source>
</evidence>
<evidence type="ECO:0000256" key="8">
    <source>
        <dbReference type="SAM" id="Phobius"/>
    </source>
</evidence>
<dbReference type="RefSeq" id="WP_052040657.1">
    <property type="nucleotide sequence ID" value="NZ_CP116669.1"/>
</dbReference>
<evidence type="ECO:0000256" key="5">
    <source>
        <dbReference type="ARBA" id="ARBA00022970"/>
    </source>
</evidence>
<dbReference type="InterPro" id="IPR004841">
    <property type="entry name" value="AA-permease/SLC12A_dom"/>
</dbReference>
<feature type="transmembrane region" description="Helical" evidence="8">
    <location>
        <begin position="60"/>
        <end position="82"/>
    </location>
</feature>
<evidence type="ECO:0000256" key="1">
    <source>
        <dbReference type="ARBA" id="ARBA00004651"/>
    </source>
</evidence>
<dbReference type="PANTHER" id="PTHR43495:SF2">
    <property type="entry name" value="D-SERINE_D-ALANINE_GLYCINE TRANSPORTER"/>
    <property type="match status" value="1"/>
</dbReference>
<gene>
    <name evidence="10" type="ORF">PMC74_14575</name>
</gene>
<proteinExistence type="predicted"/>
<keyword evidence="5" id="KW-0029">Amino-acid transport</keyword>
<feature type="transmembrane region" description="Helical" evidence="8">
    <location>
        <begin position="210"/>
        <end position="234"/>
    </location>
</feature>
<feature type="transmembrane region" description="Helical" evidence="8">
    <location>
        <begin position="31"/>
        <end position="48"/>
    </location>
</feature>
<feature type="transmembrane region" description="Helical" evidence="8">
    <location>
        <begin position="350"/>
        <end position="368"/>
    </location>
</feature>
<dbReference type="Proteomes" id="UP001214301">
    <property type="component" value="Chromosome"/>
</dbReference>
<evidence type="ECO:0000256" key="7">
    <source>
        <dbReference type="ARBA" id="ARBA00023136"/>
    </source>
</evidence>
<keyword evidence="3" id="KW-1003">Cell membrane</keyword>
<feature type="transmembrane region" description="Helical" evidence="8">
    <location>
        <begin position="103"/>
        <end position="126"/>
    </location>
</feature>
<keyword evidence="2" id="KW-0813">Transport</keyword>
<sequence>MRHSNTPISHEAADDVPDESSLQRNLKNRHIQLIAIGGAIGTGLFMGSGKTISVSGTSIIFTYAIIGFFMFFVMRAMGEILLSNLKHKTFTDFCTQYIGQWAGYFIGWSYWLAWVVVAIADCTVISSYMKFWFPDIPTWAPAFSVLAIMFALNMFAVKMFGEIEFWFALIKVVAIIALIVTGVVMISLSVTSPQGVVASLSHLTEDGVVFPYGISGFFAGFQIAIFSFAGVELIGTTAAESHDPHKTLPKAINSVPVRVIIFYVLALGCIISVSSWAKISIDQSPFVQVFLLAGLPAAAGMINMVVLTSAMSAANSGVFATSRMLYSLSGKGQAPKLFHALSKASIPMRGLVFSCSCMGAGLVILLIIPEVMKAFTVLSTISAMLFIFAWAMIVVAYIRYRSIDPQLHIASRFKMPGGLLMPWLVLAFFAFVIVLLALESDTLHAMLCMPIWFAILAVAYLRKGKAPQLASETSVS</sequence>
<reference evidence="10 11" key="1">
    <citation type="journal article" date="2020" name="Front. Microbiol.">
        <title>Toward Biorecycling: Isolation of a Soil Bacterium That Grows on a Polyurethane Oligomer and Monomer.</title>
        <authorList>
            <person name="Espinosa M.J.C."/>
            <person name="Blanco A.C."/>
            <person name="Schmidgall T."/>
            <person name="Atanasoff-Kardjalieff A.K."/>
            <person name="Kappelmeyer U."/>
            <person name="Tischler D."/>
            <person name="Pieper D.H."/>
            <person name="Heipieper H.J."/>
            <person name="Eberlein C."/>
        </authorList>
    </citation>
    <scope>NUCLEOTIDE SEQUENCE [LARGE SCALE GENOMIC DNA]</scope>
    <source>
        <strain evidence="10 11">TDA1</strain>
    </source>
</reference>
<evidence type="ECO:0000313" key="10">
    <source>
        <dbReference type="EMBL" id="WCH98008.1"/>
    </source>
</evidence>